<dbReference type="Pfam" id="PF11379">
    <property type="entry name" value="DUF3182"/>
    <property type="match status" value="1"/>
</dbReference>
<name>A0A7W9BBZ2_9SPHN</name>
<dbReference type="EMBL" id="JACIJK010000003">
    <property type="protein sequence ID" value="MBB5714331.1"/>
    <property type="molecule type" value="Genomic_DNA"/>
</dbReference>
<evidence type="ECO:0000313" key="2">
    <source>
        <dbReference type="Proteomes" id="UP000546200"/>
    </source>
</evidence>
<gene>
    <name evidence="1" type="ORF">FHS94_001162</name>
</gene>
<sequence length="364" mass="38726">MPCAAVLTYEIDPDRPADQHIRIARQELGHRIASFVGCPFEGEYSPARGHAGQAYFIPGDTLHADTAAMLGILGEADLFGGVVPEHFVATKSITHSLLDPSAAAPAGWSHQLGSRLAEATLNGFSVFSRDDARRAGGQLLAKGAVRTKPAYASAGRDQMVAADLSELDQILDAMDEHVVANGLVIEENLVDVETYSVGQVRIAGHVASYFGVQRMTTDNFGGAVYGGTDLLVAPGEFDNLLSLDLPEQVRLAVSQARTYDHAAFEAFPGLFASRRNYDVVSGTDSQGARRTGVLEQSWRMGGASAAELAALDAFRADPTLRAVRASSFEAYGGVEPPSGSIIYFHGVDDRIGPMSRYATVASHD</sequence>
<dbReference type="RefSeq" id="WP_184055554.1">
    <property type="nucleotide sequence ID" value="NZ_JACIJK010000003.1"/>
</dbReference>
<comment type="caution">
    <text evidence="1">The sequence shown here is derived from an EMBL/GenBank/DDBJ whole genome shotgun (WGS) entry which is preliminary data.</text>
</comment>
<dbReference type="Proteomes" id="UP000546200">
    <property type="component" value="Unassembled WGS sequence"/>
</dbReference>
<dbReference type="InterPro" id="IPR021519">
    <property type="entry name" value="DUF3182"/>
</dbReference>
<dbReference type="SUPFAM" id="SSF56059">
    <property type="entry name" value="Glutathione synthetase ATP-binding domain-like"/>
    <property type="match status" value="1"/>
</dbReference>
<accession>A0A7W9BBZ2</accession>
<keyword evidence="2" id="KW-1185">Reference proteome</keyword>
<evidence type="ECO:0008006" key="3">
    <source>
        <dbReference type="Google" id="ProtNLM"/>
    </source>
</evidence>
<protein>
    <recommendedName>
        <fullName evidence="3">Biotin carboxylase</fullName>
    </recommendedName>
</protein>
<organism evidence="1 2">
    <name type="scientific">Sphingomonas aerophila</name>
    <dbReference type="NCBI Taxonomy" id="1344948"/>
    <lineage>
        <taxon>Bacteria</taxon>
        <taxon>Pseudomonadati</taxon>
        <taxon>Pseudomonadota</taxon>
        <taxon>Alphaproteobacteria</taxon>
        <taxon>Sphingomonadales</taxon>
        <taxon>Sphingomonadaceae</taxon>
        <taxon>Sphingomonas</taxon>
    </lineage>
</organism>
<reference evidence="1 2" key="1">
    <citation type="submission" date="2020-08" db="EMBL/GenBank/DDBJ databases">
        <title>Genomic Encyclopedia of Type Strains, Phase IV (KMG-IV): sequencing the most valuable type-strain genomes for metagenomic binning, comparative biology and taxonomic classification.</title>
        <authorList>
            <person name="Goeker M."/>
        </authorList>
    </citation>
    <scope>NUCLEOTIDE SEQUENCE [LARGE SCALE GENOMIC DNA]</scope>
    <source>
        <strain evidence="1 2">DSM 100044</strain>
    </source>
</reference>
<evidence type="ECO:0000313" key="1">
    <source>
        <dbReference type="EMBL" id="MBB5714331.1"/>
    </source>
</evidence>
<dbReference type="AlphaFoldDB" id="A0A7W9BBZ2"/>
<proteinExistence type="predicted"/>